<evidence type="ECO:0008006" key="2">
    <source>
        <dbReference type="Google" id="ProtNLM"/>
    </source>
</evidence>
<dbReference type="EMBL" id="VSSQ01144225">
    <property type="protein sequence ID" value="MPN63978.1"/>
    <property type="molecule type" value="Genomic_DNA"/>
</dbReference>
<comment type="caution">
    <text evidence="1">The sequence shown here is derived from an EMBL/GenBank/DDBJ whole genome shotgun (WGS) entry which is preliminary data.</text>
</comment>
<organism evidence="1">
    <name type="scientific">bioreactor metagenome</name>
    <dbReference type="NCBI Taxonomy" id="1076179"/>
    <lineage>
        <taxon>unclassified sequences</taxon>
        <taxon>metagenomes</taxon>
        <taxon>ecological metagenomes</taxon>
    </lineage>
</organism>
<protein>
    <recommendedName>
        <fullName evidence="2">Carbohydrate kinase PfkB domain-containing protein</fullName>
    </recommendedName>
</protein>
<accession>A0A645JJY3</accession>
<evidence type="ECO:0000313" key="1">
    <source>
        <dbReference type="EMBL" id="MPN63978.1"/>
    </source>
</evidence>
<dbReference type="AlphaFoldDB" id="A0A645JJY3"/>
<proteinExistence type="predicted"/>
<gene>
    <name evidence="1" type="ORF">SDC9_211747</name>
</gene>
<reference evidence="1" key="1">
    <citation type="submission" date="2019-08" db="EMBL/GenBank/DDBJ databases">
        <authorList>
            <person name="Kucharzyk K."/>
            <person name="Murdoch R.W."/>
            <person name="Higgins S."/>
            <person name="Loffler F."/>
        </authorList>
    </citation>
    <scope>NUCLEOTIDE SEQUENCE</scope>
</reference>
<sequence>MTGLTDRYEAAKALYAMGAKEVVITHNSEVIAYDGTTMCSCPIRARNLSGRTGRGDTTFCAYINERLDHDMETALLYATATVSNKMEVPGPYRGTRADVERYIRSYYPEYAR</sequence>
<name>A0A645JJY3_9ZZZZ</name>
<dbReference type="Gene3D" id="3.40.1190.20">
    <property type="match status" value="1"/>
</dbReference>
<dbReference type="SUPFAM" id="SSF53613">
    <property type="entry name" value="Ribokinase-like"/>
    <property type="match status" value="1"/>
</dbReference>
<dbReference type="InterPro" id="IPR029056">
    <property type="entry name" value="Ribokinase-like"/>
</dbReference>